<reference evidence="16" key="3">
    <citation type="journal article" date="2014" name="Nature">
        <title>Elephant shark genome provides unique insights into gnathostome evolution.</title>
        <authorList>
            <consortium name="International Elephant Shark Genome Sequencing Consortium"/>
            <person name="Venkatesh B."/>
            <person name="Lee A.P."/>
            <person name="Ravi V."/>
            <person name="Maurya A.K."/>
            <person name="Lian M.M."/>
            <person name="Swann J.B."/>
            <person name="Ohta Y."/>
            <person name="Flajnik M.F."/>
            <person name="Sutoh Y."/>
            <person name="Kasahara M."/>
            <person name="Hoon S."/>
            <person name="Gangu V."/>
            <person name="Roy S.W."/>
            <person name="Irimia M."/>
            <person name="Korzh V."/>
            <person name="Kondrychyn I."/>
            <person name="Lim Z.W."/>
            <person name="Tay B.H."/>
            <person name="Tohari S."/>
            <person name="Kong K.W."/>
            <person name="Ho S."/>
            <person name="Lorente-Galdos B."/>
            <person name="Quilez J."/>
            <person name="Marques-Bonet T."/>
            <person name="Raney B.J."/>
            <person name="Ingham P.W."/>
            <person name="Tay A."/>
            <person name="Hillier L.W."/>
            <person name="Minx P."/>
            <person name="Boehm T."/>
            <person name="Wilson R.K."/>
            <person name="Brenner S."/>
            <person name="Warren W.C."/>
        </authorList>
    </citation>
    <scope>NUCLEOTIDE SEQUENCE [LARGE SCALE GENOMIC DNA]</scope>
</reference>
<evidence type="ECO:0000313" key="15">
    <source>
        <dbReference type="Ensembl" id="ENSCMIP00000012532.1"/>
    </source>
</evidence>
<accession>A0A4W3HBK6</accession>
<gene>
    <name evidence="15" type="primary">LOC103181736</name>
</gene>
<dbReference type="InParanoid" id="A0A4W3HBK6"/>
<evidence type="ECO:0000256" key="7">
    <source>
        <dbReference type="ARBA" id="ARBA00041541"/>
    </source>
</evidence>
<evidence type="ECO:0000259" key="14">
    <source>
        <dbReference type="Pfam" id="PF07992"/>
    </source>
</evidence>
<dbReference type="InterPro" id="IPR023753">
    <property type="entry name" value="FAD/NAD-binding_dom"/>
</dbReference>
<dbReference type="GO" id="GO:0004174">
    <property type="term" value="F:electron-transferring-flavoprotein dehydrogenase activity"/>
    <property type="evidence" value="ECO:0007669"/>
    <property type="project" value="TreeGrafter"/>
</dbReference>
<evidence type="ECO:0000256" key="10">
    <source>
        <dbReference type="ARBA" id="ARBA00049236"/>
    </source>
</evidence>
<protein>
    <recommendedName>
        <fullName evidence="6">Ferroptosis suppressor protein 1</fullName>
    </recommendedName>
    <alternativeName>
        <fullName evidence="7">Apoptosis-inducing factor homologous mitochondrion-associated inducer of death</fullName>
    </alternativeName>
    <alternativeName>
        <fullName evidence="8">p53-responsive gene 3 protein</fullName>
    </alternativeName>
</protein>
<feature type="domain" description="FAD/NAD(P)-binding" evidence="14">
    <location>
        <begin position="12"/>
        <end position="302"/>
    </location>
</feature>
<evidence type="ECO:0000256" key="12">
    <source>
        <dbReference type="ARBA" id="ARBA00049479"/>
    </source>
</evidence>
<organism evidence="15 16">
    <name type="scientific">Callorhinchus milii</name>
    <name type="common">Ghost shark</name>
    <dbReference type="NCBI Taxonomy" id="7868"/>
    <lineage>
        <taxon>Eukaryota</taxon>
        <taxon>Metazoa</taxon>
        <taxon>Chordata</taxon>
        <taxon>Craniata</taxon>
        <taxon>Vertebrata</taxon>
        <taxon>Chondrichthyes</taxon>
        <taxon>Holocephali</taxon>
        <taxon>Chimaeriformes</taxon>
        <taxon>Callorhinchidae</taxon>
        <taxon>Callorhinchus</taxon>
    </lineage>
</organism>
<comment type="similarity">
    <text evidence="1">Belongs to the FAD-dependent oxidoreductase family.</text>
</comment>
<comment type="catalytic activity">
    <reaction evidence="9">
        <text>menadione + NADH + H(+) = menadiol + NAD(+)</text>
        <dbReference type="Rhea" id="RHEA:69695"/>
        <dbReference type="ChEBI" id="CHEBI:6746"/>
        <dbReference type="ChEBI" id="CHEBI:15378"/>
        <dbReference type="ChEBI" id="CHEBI:28869"/>
        <dbReference type="ChEBI" id="CHEBI:57540"/>
        <dbReference type="ChEBI" id="CHEBI:57945"/>
    </reaction>
    <physiologicalReaction direction="left-to-right" evidence="9">
        <dbReference type="Rhea" id="RHEA:69696"/>
    </physiologicalReaction>
</comment>
<comment type="catalytic activity">
    <reaction evidence="12">
        <text>menaquinone-4 + NADH + H(+) = menaquinol-4 + NAD(+)</text>
        <dbReference type="Rhea" id="RHEA:74079"/>
        <dbReference type="ChEBI" id="CHEBI:15378"/>
        <dbReference type="ChEBI" id="CHEBI:57540"/>
        <dbReference type="ChEBI" id="CHEBI:57945"/>
        <dbReference type="ChEBI" id="CHEBI:78277"/>
        <dbReference type="ChEBI" id="CHEBI:193091"/>
    </reaction>
    <physiologicalReaction direction="left-to-right" evidence="12">
        <dbReference type="Rhea" id="RHEA:74080"/>
    </physiologicalReaction>
</comment>
<reference evidence="15" key="4">
    <citation type="submission" date="2025-08" db="UniProtKB">
        <authorList>
            <consortium name="Ensembl"/>
        </authorList>
    </citation>
    <scope>IDENTIFICATION</scope>
</reference>
<dbReference type="Pfam" id="PF07992">
    <property type="entry name" value="Pyr_redox_2"/>
    <property type="match status" value="1"/>
</dbReference>
<comment type="cofactor">
    <cofactor evidence="5">
        <name>6-hydroxy-FAD</name>
        <dbReference type="ChEBI" id="CHEBI:60470"/>
    </cofactor>
</comment>
<comment type="catalytic activity">
    <reaction evidence="11">
        <text>phylloquinone + NADH + H(+) = phylloquinol + NAD(+)</text>
        <dbReference type="Rhea" id="RHEA:74075"/>
        <dbReference type="ChEBI" id="CHEBI:15378"/>
        <dbReference type="ChEBI" id="CHEBI:18067"/>
        <dbReference type="ChEBI" id="CHEBI:28433"/>
        <dbReference type="ChEBI" id="CHEBI:57540"/>
        <dbReference type="ChEBI" id="CHEBI:57945"/>
    </reaction>
    <physiologicalReaction direction="left-to-right" evidence="11">
        <dbReference type="Rhea" id="RHEA:74076"/>
    </physiologicalReaction>
</comment>
<dbReference type="OMA" id="WRSKYEK"/>
<comment type="catalytic activity">
    <reaction evidence="10">
        <text>ubiquinone-10 + NADH + H(+) = ubiquinol-10 + NAD(+)</text>
        <dbReference type="Rhea" id="RHEA:61984"/>
        <dbReference type="ChEBI" id="CHEBI:15378"/>
        <dbReference type="ChEBI" id="CHEBI:46245"/>
        <dbReference type="ChEBI" id="CHEBI:57540"/>
        <dbReference type="ChEBI" id="CHEBI:57945"/>
        <dbReference type="ChEBI" id="CHEBI:64183"/>
    </reaction>
    <physiologicalReaction direction="left-to-right" evidence="10">
        <dbReference type="Rhea" id="RHEA:61985"/>
    </physiologicalReaction>
</comment>
<dbReference type="AlphaFoldDB" id="A0A4W3HBK6"/>
<keyword evidence="16" id="KW-1185">Reference proteome</keyword>
<proteinExistence type="inferred from homology"/>
<dbReference type="SUPFAM" id="SSF51905">
    <property type="entry name" value="FAD/NAD(P)-binding domain"/>
    <property type="match status" value="1"/>
</dbReference>
<evidence type="ECO:0000256" key="1">
    <source>
        <dbReference type="ARBA" id="ARBA00006442"/>
    </source>
</evidence>
<dbReference type="GO" id="GO:0043065">
    <property type="term" value="P:positive regulation of apoptotic process"/>
    <property type="evidence" value="ECO:0007669"/>
    <property type="project" value="TreeGrafter"/>
</dbReference>
<evidence type="ECO:0000256" key="11">
    <source>
        <dbReference type="ARBA" id="ARBA00049275"/>
    </source>
</evidence>
<evidence type="ECO:0000256" key="3">
    <source>
        <dbReference type="ARBA" id="ARBA00022827"/>
    </source>
</evidence>
<reference evidence="15" key="5">
    <citation type="submission" date="2025-09" db="UniProtKB">
        <authorList>
            <consortium name="Ensembl"/>
        </authorList>
    </citation>
    <scope>IDENTIFICATION</scope>
</reference>
<reference evidence="16" key="1">
    <citation type="journal article" date="2006" name="Science">
        <title>Ancient noncoding elements conserved in the human genome.</title>
        <authorList>
            <person name="Venkatesh B."/>
            <person name="Kirkness E.F."/>
            <person name="Loh Y.H."/>
            <person name="Halpern A.L."/>
            <person name="Lee A.P."/>
            <person name="Johnson J."/>
            <person name="Dandona N."/>
            <person name="Viswanathan L.D."/>
            <person name="Tay A."/>
            <person name="Venter J.C."/>
            <person name="Strausberg R.L."/>
            <person name="Brenner S."/>
        </authorList>
    </citation>
    <scope>NUCLEOTIDE SEQUENCE [LARGE SCALE GENOMIC DNA]</scope>
</reference>
<dbReference type="GO" id="GO:0008637">
    <property type="term" value="P:apoptotic mitochondrial changes"/>
    <property type="evidence" value="ECO:0007669"/>
    <property type="project" value="TreeGrafter"/>
</dbReference>
<evidence type="ECO:0000256" key="8">
    <source>
        <dbReference type="ARBA" id="ARBA00042318"/>
    </source>
</evidence>
<comment type="function">
    <text evidence="13">Putative FAD-dependent oxidoreductase.</text>
</comment>
<evidence type="ECO:0000256" key="2">
    <source>
        <dbReference type="ARBA" id="ARBA00022630"/>
    </source>
</evidence>
<dbReference type="GeneTree" id="ENSGT00390000004582"/>
<evidence type="ECO:0000256" key="13">
    <source>
        <dbReference type="ARBA" id="ARBA00057036"/>
    </source>
</evidence>
<dbReference type="Gene3D" id="3.50.50.100">
    <property type="match status" value="1"/>
</dbReference>
<keyword evidence="4" id="KW-0560">Oxidoreductase</keyword>
<dbReference type="PRINTS" id="PR00368">
    <property type="entry name" value="FADPNR"/>
</dbReference>
<reference evidence="16" key="2">
    <citation type="journal article" date="2007" name="PLoS Biol.">
        <title>Survey sequencing and comparative analysis of the elephant shark (Callorhinchus milii) genome.</title>
        <authorList>
            <person name="Venkatesh B."/>
            <person name="Kirkness E.F."/>
            <person name="Loh Y.H."/>
            <person name="Halpern A.L."/>
            <person name="Lee A.P."/>
            <person name="Johnson J."/>
            <person name="Dandona N."/>
            <person name="Viswanathan L.D."/>
            <person name="Tay A."/>
            <person name="Venter J.C."/>
            <person name="Strausberg R.L."/>
            <person name="Brenner S."/>
        </authorList>
    </citation>
    <scope>NUCLEOTIDE SEQUENCE [LARGE SCALE GENOMIC DNA]</scope>
</reference>
<dbReference type="Ensembl" id="ENSCMIT00000012820.1">
    <property type="protein sequence ID" value="ENSCMIP00000012532.1"/>
    <property type="gene ID" value="ENSCMIG00000006358.1"/>
</dbReference>
<dbReference type="GO" id="GO:0050660">
    <property type="term" value="F:flavin adenine dinucleotide binding"/>
    <property type="evidence" value="ECO:0007669"/>
    <property type="project" value="TreeGrafter"/>
</dbReference>
<evidence type="ECO:0000256" key="9">
    <source>
        <dbReference type="ARBA" id="ARBA00048412"/>
    </source>
</evidence>
<dbReference type="InterPro" id="IPR036188">
    <property type="entry name" value="FAD/NAD-bd_sf"/>
</dbReference>
<dbReference type="PRINTS" id="PR00469">
    <property type="entry name" value="PNDRDTASEII"/>
</dbReference>
<name>A0A4W3HBK6_CALMI</name>
<sequence>MGGKLSTDENVHVVIVGGGFGGTTAAKQLKAYHIPYTLIDIKLAFHHNMGALRASVKSGFAKKTFISYDLTFKEKFKQGKVTDIDVEGKYVILESGEVTFSHLILSTGSSGPFPGKFIEPASRETAIQKYEDLVAEIQKADRIVVVGGGLAGVELAAEIKTEYHEKEVTLIHSTYILGDTDLLPSVRRGVKDILVHKGIQLVLGQKVTNLAELTENTMQPDITVMTNKGKEIVTDMVIRCTGIKINSTAYRNAFSKFLGCPISDNGALQVNEYLQVKGLGNIYAIGDCADVLENKSAYTAEFQAIACVKNIIHNLKDQPMDVYKPGSPLMLVTMGRNDGVGQLCGCQVGKVFVTLVKSRDLLVKDSWKKMGQRMPN</sequence>
<evidence type="ECO:0000256" key="4">
    <source>
        <dbReference type="ARBA" id="ARBA00023002"/>
    </source>
</evidence>
<dbReference type="GO" id="GO:0005739">
    <property type="term" value="C:mitochondrion"/>
    <property type="evidence" value="ECO:0007669"/>
    <property type="project" value="TreeGrafter"/>
</dbReference>
<dbReference type="PANTHER" id="PTHR43735:SF3">
    <property type="entry name" value="FERROPTOSIS SUPPRESSOR PROTEIN 1"/>
    <property type="match status" value="1"/>
</dbReference>
<keyword evidence="3" id="KW-0274">FAD</keyword>
<dbReference type="Proteomes" id="UP000314986">
    <property type="component" value="Unassembled WGS sequence"/>
</dbReference>
<dbReference type="STRING" id="7868.ENSCMIP00000012532"/>
<dbReference type="PANTHER" id="PTHR43735">
    <property type="entry name" value="APOPTOSIS-INDUCING FACTOR 1"/>
    <property type="match status" value="1"/>
</dbReference>
<evidence type="ECO:0000256" key="5">
    <source>
        <dbReference type="ARBA" id="ARBA00037027"/>
    </source>
</evidence>
<dbReference type="FunFam" id="3.50.50.100:FF:000006">
    <property type="entry name" value="apoptosis-inducing factor 2"/>
    <property type="match status" value="1"/>
</dbReference>
<evidence type="ECO:0000256" key="6">
    <source>
        <dbReference type="ARBA" id="ARBA00040253"/>
    </source>
</evidence>
<keyword evidence="2" id="KW-0285">Flavoprotein</keyword>
<evidence type="ECO:0000313" key="16">
    <source>
        <dbReference type="Proteomes" id="UP000314986"/>
    </source>
</evidence>